<reference evidence="4 5" key="1">
    <citation type="journal article" date="2011" name="J. Bacteriol.">
        <title>Complete genome sequence of 'Vulcanisaeta moutnovskia' strain 768-28, a novel member of the hyperthermophilic crenarchaeal genus vulcanisaeta.</title>
        <authorList>
            <person name="Gumerov V.M."/>
            <person name="Mardanov A.V."/>
            <person name="Beletsky A.V."/>
            <person name="Prokofeva M.I."/>
            <person name="Bonch-Osmolovskaya E.A."/>
            <person name="Ravin N.V."/>
            <person name="Skryabin K.G."/>
        </authorList>
    </citation>
    <scope>NUCLEOTIDE SEQUENCE [LARGE SCALE GENOMIC DNA]</scope>
    <source>
        <strain evidence="4 5">768-28</strain>
    </source>
</reference>
<dbReference type="KEGG" id="vmo:VMUT_1641"/>
<dbReference type="GO" id="GO:0016491">
    <property type="term" value="F:oxidoreductase activity"/>
    <property type="evidence" value="ECO:0007669"/>
    <property type="project" value="UniProtKB-KW"/>
</dbReference>
<dbReference type="eggNOG" id="arCOG00243">
    <property type="taxonomic scope" value="Archaea"/>
</dbReference>
<evidence type="ECO:0000313" key="5">
    <source>
        <dbReference type="Proteomes" id="UP000007485"/>
    </source>
</evidence>
<dbReference type="SUPFAM" id="SSF55347">
    <property type="entry name" value="Glyceraldehyde-3-phosphate dehydrogenase-like, C-terminal domain"/>
    <property type="match status" value="1"/>
</dbReference>
<dbReference type="Pfam" id="PF03446">
    <property type="entry name" value="NAD_binding_2"/>
    <property type="match status" value="1"/>
</dbReference>
<evidence type="ECO:0000256" key="1">
    <source>
        <dbReference type="ARBA" id="ARBA00023002"/>
    </source>
</evidence>
<dbReference type="PANTHER" id="PTHR11133">
    <property type="entry name" value="SACCHAROPINE DEHYDROGENASE"/>
    <property type="match status" value="1"/>
</dbReference>
<dbReference type="InterPro" id="IPR006115">
    <property type="entry name" value="6PGDH_NADP-bd"/>
</dbReference>
<feature type="domain" description="6-phosphogluconate dehydrogenase NADP-binding" evidence="2">
    <location>
        <begin position="9"/>
        <end position="90"/>
    </location>
</feature>
<organism evidence="4 5">
    <name type="scientific">Vulcanisaeta moutnovskia (strain 768-28)</name>
    <dbReference type="NCBI Taxonomy" id="985053"/>
    <lineage>
        <taxon>Archaea</taxon>
        <taxon>Thermoproteota</taxon>
        <taxon>Thermoprotei</taxon>
        <taxon>Thermoproteales</taxon>
        <taxon>Thermoproteaceae</taxon>
        <taxon>Vulcanisaeta</taxon>
    </lineage>
</organism>
<dbReference type="Proteomes" id="UP000007485">
    <property type="component" value="Chromosome"/>
</dbReference>
<evidence type="ECO:0000313" key="4">
    <source>
        <dbReference type="EMBL" id="ADY01845.1"/>
    </source>
</evidence>
<feature type="domain" description="Saccharopine dehydrogenase-like C-terminal" evidence="3">
    <location>
        <begin position="127"/>
        <end position="366"/>
    </location>
</feature>
<protein>
    <submittedName>
        <fullName evidence="4">Saccharopine dehydrogenase</fullName>
    </submittedName>
</protein>
<sequence>MYSDFAVVSIGVVGLGPMGRAIAYYLVRHTGHVVNGYDASDDAINEARRIGLNNAVKADVRGDETLKRIASENDVIISAVPQSIADQVVLRIHELGKPVIDLIFMWKYDEEIARRLSNGSIIIPAMGWAPGLTNLLAMAAANELEVIEEVGIHVGGNPVSPKPPLYYELLFSLESTIDEYVRPATIIRDGKVVNVEPLTEIFPFQTWLVNGDFAEFYTDGLSTLLVTLPRHFRTLKNAYERTIRWRRHLEVMSVLKDLGLLNDIETAKYVLSKSLKTGTNDFSITVVEARGKISGETAIVRFEGVDYAQGDFTSMARLTGFTAAIVADLAARDEIKGEGLTPIEETYMRNKAILNQVINELKKEGIKIYKTKTIIG</sequence>
<gene>
    <name evidence="4" type="ordered locus">VMUT_1641</name>
</gene>
<dbReference type="PANTHER" id="PTHR11133:SF22">
    <property type="entry name" value="ALPHA-AMINOADIPIC SEMIALDEHYDE SYNTHASE, MITOCHONDRIAL"/>
    <property type="match status" value="1"/>
</dbReference>
<dbReference type="HOGENOM" id="CLU_032858_3_0_2"/>
<dbReference type="STRING" id="985053.VMUT_1641"/>
<dbReference type="EMBL" id="CP002529">
    <property type="protein sequence ID" value="ADY01845.1"/>
    <property type="molecule type" value="Genomic_DNA"/>
</dbReference>
<evidence type="ECO:0000259" key="3">
    <source>
        <dbReference type="Pfam" id="PF16653"/>
    </source>
</evidence>
<name>F0QUD6_VULM7</name>
<dbReference type="Gene3D" id="3.30.360.10">
    <property type="entry name" value="Dihydrodipicolinate Reductase, domain 2"/>
    <property type="match status" value="1"/>
</dbReference>
<proteinExistence type="predicted"/>
<evidence type="ECO:0000259" key="2">
    <source>
        <dbReference type="Pfam" id="PF03446"/>
    </source>
</evidence>
<keyword evidence="5" id="KW-1185">Reference proteome</keyword>
<dbReference type="Gene3D" id="3.40.50.720">
    <property type="entry name" value="NAD(P)-binding Rossmann-like Domain"/>
    <property type="match status" value="2"/>
</dbReference>
<accession>F0QUD6</accession>
<dbReference type="AlphaFoldDB" id="F0QUD6"/>
<dbReference type="InterPro" id="IPR051168">
    <property type="entry name" value="AASS"/>
</dbReference>
<dbReference type="SUPFAM" id="SSF51735">
    <property type="entry name" value="NAD(P)-binding Rossmann-fold domains"/>
    <property type="match status" value="1"/>
</dbReference>
<dbReference type="Pfam" id="PF16653">
    <property type="entry name" value="Sacchrp_dh_C"/>
    <property type="match status" value="1"/>
</dbReference>
<dbReference type="InterPro" id="IPR036291">
    <property type="entry name" value="NAD(P)-bd_dom_sf"/>
</dbReference>
<keyword evidence="1" id="KW-0560">Oxidoreductase</keyword>
<dbReference type="GO" id="GO:0050661">
    <property type="term" value="F:NADP binding"/>
    <property type="evidence" value="ECO:0007669"/>
    <property type="project" value="InterPro"/>
</dbReference>
<dbReference type="InterPro" id="IPR032095">
    <property type="entry name" value="Sacchrp_dh-like_C"/>
</dbReference>